<keyword evidence="1" id="KW-0620">Polyamine biosynthesis</keyword>
<evidence type="ECO:0000313" key="3">
    <source>
        <dbReference type="Proteomes" id="UP001328107"/>
    </source>
</evidence>
<dbReference type="AlphaFoldDB" id="A0AAN4YYV7"/>
<protein>
    <recommendedName>
        <fullName evidence="4">Methyltransferase</fullName>
    </recommendedName>
</protein>
<accession>A0AAN4YYV7</accession>
<dbReference type="Pfam" id="PF01564">
    <property type="entry name" value="Spermine_synth"/>
    <property type="match status" value="1"/>
</dbReference>
<organism evidence="2 3">
    <name type="scientific">Pristionchus mayeri</name>
    <dbReference type="NCBI Taxonomy" id="1317129"/>
    <lineage>
        <taxon>Eukaryota</taxon>
        <taxon>Metazoa</taxon>
        <taxon>Ecdysozoa</taxon>
        <taxon>Nematoda</taxon>
        <taxon>Chromadorea</taxon>
        <taxon>Rhabditida</taxon>
        <taxon>Rhabditina</taxon>
        <taxon>Diplogasteromorpha</taxon>
        <taxon>Diplogasteroidea</taxon>
        <taxon>Neodiplogasteridae</taxon>
        <taxon>Pristionchus</taxon>
    </lineage>
</organism>
<dbReference type="SUPFAM" id="SSF53335">
    <property type="entry name" value="S-adenosyl-L-methionine-dependent methyltransferases"/>
    <property type="match status" value="1"/>
</dbReference>
<gene>
    <name evidence="2" type="ORF">PMAYCL1PPCAC_01612</name>
</gene>
<evidence type="ECO:0000313" key="2">
    <source>
        <dbReference type="EMBL" id="GMR31417.1"/>
    </source>
</evidence>
<dbReference type="InterPro" id="IPR029063">
    <property type="entry name" value="SAM-dependent_MTases_sf"/>
</dbReference>
<comment type="caution">
    <text evidence="2">The sequence shown here is derived from an EMBL/GenBank/DDBJ whole genome shotgun (WGS) entry which is preliminary data.</text>
</comment>
<dbReference type="PANTHER" id="PTHR43317">
    <property type="entry name" value="THERMOSPERMINE SYNTHASE ACAULIS5"/>
    <property type="match status" value="1"/>
</dbReference>
<evidence type="ECO:0000256" key="1">
    <source>
        <dbReference type="ARBA" id="ARBA00023115"/>
    </source>
</evidence>
<dbReference type="EMBL" id="BTRK01000001">
    <property type="protein sequence ID" value="GMR31417.1"/>
    <property type="molecule type" value="Genomic_DNA"/>
</dbReference>
<dbReference type="GO" id="GO:0006596">
    <property type="term" value="P:polyamine biosynthetic process"/>
    <property type="evidence" value="ECO:0007669"/>
    <property type="project" value="UniProtKB-KW"/>
</dbReference>
<sequence>MRTFITVVTAHHLAHERWRVDHSRPVFTYNLMQIAAGFMLGGLSFGHNSSSPLQLQQSQRVLQIGMGGGTATGFLATMPVDLRIDVVELEPTVFDAAKRWFEFPQSPNVTVHIMDGVKFLREAVEAGLTFDSLILDASSNSPNATIICPHPVFLQEDVMRDMSRVIGSTGVFSVNLFMASEQLRLQEEVVALFAVHFRSCSALTIKAEGQKFLTCTNREGFDWRRHRKRMLANLAEFDDVMGTRIAPYVDWLNP</sequence>
<dbReference type="Gene3D" id="3.40.50.150">
    <property type="entry name" value="Vaccinia Virus protein VP39"/>
    <property type="match status" value="1"/>
</dbReference>
<name>A0AAN4YYV7_9BILA</name>
<proteinExistence type="predicted"/>
<reference evidence="3" key="1">
    <citation type="submission" date="2022-10" db="EMBL/GenBank/DDBJ databases">
        <title>Genome assembly of Pristionchus species.</title>
        <authorList>
            <person name="Yoshida K."/>
            <person name="Sommer R.J."/>
        </authorList>
    </citation>
    <scope>NUCLEOTIDE SEQUENCE [LARGE SCALE GENOMIC DNA]</scope>
    <source>
        <strain evidence="3">RS5460</strain>
    </source>
</reference>
<evidence type="ECO:0008006" key="4">
    <source>
        <dbReference type="Google" id="ProtNLM"/>
    </source>
</evidence>
<dbReference type="Proteomes" id="UP001328107">
    <property type="component" value="Unassembled WGS sequence"/>
</dbReference>
<feature type="non-terminal residue" evidence="2">
    <location>
        <position position="254"/>
    </location>
</feature>
<dbReference type="PANTHER" id="PTHR43317:SF1">
    <property type="entry name" value="THERMOSPERMINE SYNTHASE ACAULIS5"/>
    <property type="match status" value="1"/>
</dbReference>
<keyword evidence="3" id="KW-1185">Reference proteome</keyword>